<evidence type="ECO:0008006" key="4">
    <source>
        <dbReference type="Google" id="ProtNLM"/>
    </source>
</evidence>
<evidence type="ECO:0000313" key="2">
    <source>
        <dbReference type="EMBL" id="KIE42741.1"/>
    </source>
</evidence>
<dbReference type="SMART" id="SM00028">
    <property type="entry name" value="TPR"/>
    <property type="match status" value="2"/>
</dbReference>
<organism evidence="2 3">
    <name type="scientific">Geobacter soli</name>
    <dbReference type="NCBI Taxonomy" id="1510391"/>
    <lineage>
        <taxon>Bacteria</taxon>
        <taxon>Pseudomonadati</taxon>
        <taxon>Thermodesulfobacteriota</taxon>
        <taxon>Desulfuromonadia</taxon>
        <taxon>Geobacterales</taxon>
        <taxon>Geobacteraceae</taxon>
        <taxon>Geobacter</taxon>
    </lineage>
</organism>
<dbReference type="InterPro" id="IPR011990">
    <property type="entry name" value="TPR-like_helical_dom_sf"/>
</dbReference>
<gene>
    <name evidence="2" type="ORF">SE37_08895</name>
</gene>
<evidence type="ECO:0000256" key="1">
    <source>
        <dbReference type="PROSITE-ProRule" id="PRU00339"/>
    </source>
</evidence>
<comment type="caution">
    <text evidence="2">The sequence shown here is derived from an EMBL/GenBank/DDBJ whole genome shotgun (WGS) entry which is preliminary data.</text>
</comment>
<dbReference type="EMBL" id="JXBL01000001">
    <property type="protein sequence ID" value="KIE42741.1"/>
    <property type="molecule type" value="Genomic_DNA"/>
</dbReference>
<dbReference type="Proteomes" id="UP000031433">
    <property type="component" value="Unassembled WGS sequence"/>
</dbReference>
<dbReference type="Gene3D" id="1.25.40.10">
    <property type="entry name" value="Tetratricopeptide repeat domain"/>
    <property type="match status" value="1"/>
</dbReference>
<dbReference type="AlphaFoldDB" id="A0A0C1QX29"/>
<keyword evidence="3" id="KW-1185">Reference proteome</keyword>
<reference evidence="2 3" key="1">
    <citation type="submission" date="2015-01" db="EMBL/GenBank/DDBJ databases">
        <title>Genome sequence of the anaerobic bacterium Geobacter soli GSS01, a dissimilatory Fe(III) reducer from soil.</title>
        <authorList>
            <person name="Yang G."/>
            <person name="Zhou S."/>
        </authorList>
    </citation>
    <scope>NUCLEOTIDE SEQUENCE [LARGE SCALE GENOMIC DNA]</scope>
    <source>
        <strain evidence="2 3">GSS01</strain>
    </source>
</reference>
<dbReference type="SUPFAM" id="SSF48452">
    <property type="entry name" value="TPR-like"/>
    <property type="match status" value="1"/>
</dbReference>
<proteinExistence type="predicted"/>
<name>A0A0C1QX29_9BACT</name>
<protein>
    <recommendedName>
        <fullName evidence="4">Tetratricopeptide repeat protein</fullName>
    </recommendedName>
</protein>
<dbReference type="InterPro" id="IPR019734">
    <property type="entry name" value="TPR_rpt"/>
</dbReference>
<accession>A0A0C1QX29</accession>
<dbReference type="PANTHER" id="PTHR12558:SF13">
    <property type="entry name" value="CELL DIVISION CYCLE PROTEIN 27 HOMOLOG"/>
    <property type="match status" value="1"/>
</dbReference>
<keyword evidence="1" id="KW-0802">TPR repeat</keyword>
<evidence type="ECO:0000313" key="3">
    <source>
        <dbReference type="Proteomes" id="UP000031433"/>
    </source>
</evidence>
<feature type="repeat" description="TPR" evidence="1">
    <location>
        <begin position="272"/>
        <end position="305"/>
    </location>
</feature>
<sequence length="319" mass="35137">MSAQVQDLTPIKGVTYYYPPLDAVLVFKDGAAEIPYGGLPVPLLEEDYASLDGEPSYDAVGRGVYQALRTNPDCIHCAAYATLLRDAYPHYLAELASHAIMLDSKDVEVPYIDRKIASLKVLSLLEPGNGGLPLEIGRAYLDRGLRLSALHMSTVSIYRAEHFLRRALELKPGDGRALRLLGEVCYLLGKYEEAASCWRDTLDPADADEAERFRVRLARISEGRLPLIAPVDYLEAIGAAFACFHAGGYEEAVAILQDVLMDGIFCAEFPIADIHCVIGKSFMHLDMPRYAEESFRAALQLDPAHEESLACLRKATGEE</sequence>
<dbReference type="RefSeq" id="WP_039645582.1">
    <property type="nucleotide sequence ID" value="NZ_JXBL01000001.1"/>
</dbReference>
<dbReference type="PANTHER" id="PTHR12558">
    <property type="entry name" value="CELL DIVISION CYCLE 16,23,27"/>
    <property type="match status" value="1"/>
</dbReference>
<dbReference type="PROSITE" id="PS50005">
    <property type="entry name" value="TPR"/>
    <property type="match status" value="1"/>
</dbReference>